<accession>A0A1B6IZU3</accession>
<feature type="domain" description="PurM-like N-terminal" evidence="7">
    <location>
        <begin position="40"/>
        <end position="150"/>
    </location>
</feature>
<proteinExistence type="predicted"/>
<evidence type="ECO:0000259" key="8">
    <source>
        <dbReference type="Pfam" id="PF02769"/>
    </source>
</evidence>
<gene>
    <name evidence="9" type="ORF">g.42240</name>
</gene>
<protein>
    <recommendedName>
        <fullName evidence="10">PurM-like C-terminal domain-containing protein</fullName>
    </recommendedName>
</protein>
<evidence type="ECO:0000256" key="3">
    <source>
        <dbReference type="ARBA" id="ARBA00022777"/>
    </source>
</evidence>
<evidence type="ECO:0000256" key="2">
    <source>
        <dbReference type="ARBA" id="ARBA00022741"/>
    </source>
</evidence>
<sequence>MNLLRGLEGNGEEGRGGSVSGGSVSGVSVNEPSPTVGIGMDCSIIPVKRREDLFIVQTTDFFYPIIDDPYKMGRIACANVVSDLYAVGVSHIDSMHMIVGVCTKMTPEESGVCTELLMKGFKDAVKEAESVLTGGDTRINPWCTIGGVATSVCKISEFIMPIHAEVGDVLVLTKALGTQMACKAITYIDDQVLWPKILHVAPEEVIRKGYEMAINSMMRLNKRAAKLMHLFNTHACTDVTGYGILGHAENLAKYQKNPVTFSIHNLPVINKMAAVAKVCGNLRLLEGRAPETSGGLLICIPKHQGEAFCKELERQEGIQAWIIGLVEKGDRTAKLIEKPRIIDVSG</sequence>
<evidence type="ECO:0008006" key="10">
    <source>
        <dbReference type="Google" id="ProtNLM"/>
    </source>
</evidence>
<dbReference type="GO" id="GO:0016260">
    <property type="term" value="P:selenocysteine biosynthetic process"/>
    <property type="evidence" value="ECO:0007669"/>
    <property type="project" value="TreeGrafter"/>
</dbReference>
<dbReference type="PIRSF" id="PIRSF036407">
    <property type="entry name" value="Selenphspht_syn"/>
    <property type="match status" value="1"/>
</dbReference>
<dbReference type="Pfam" id="PF02769">
    <property type="entry name" value="AIRS_C"/>
    <property type="match status" value="1"/>
</dbReference>
<dbReference type="EMBL" id="GECU01015255">
    <property type="protein sequence ID" value="JAS92451.1"/>
    <property type="molecule type" value="Transcribed_RNA"/>
</dbReference>
<keyword evidence="5" id="KW-0711">Selenium</keyword>
<dbReference type="Pfam" id="PF00586">
    <property type="entry name" value="AIRS"/>
    <property type="match status" value="1"/>
</dbReference>
<dbReference type="FunFam" id="3.90.650.10:FF:000010">
    <property type="entry name" value="Selenide, water dikinase"/>
    <property type="match status" value="1"/>
</dbReference>
<dbReference type="InterPro" id="IPR016188">
    <property type="entry name" value="PurM-like_N"/>
</dbReference>
<feature type="domain" description="PurM-like C-terminal" evidence="8">
    <location>
        <begin position="165"/>
        <end position="332"/>
    </location>
</feature>
<keyword evidence="1" id="KW-0808">Transferase</keyword>
<keyword evidence="4" id="KW-0067">ATP-binding</keyword>
<keyword evidence="2" id="KW-0547">Nucleotide-binding</keyword>
<dbReference type="GO" id="GO:0005737">
    <property type="term" value="C:cytoplasm"/>
    <property type="evidence" value="ECO:0007669"/>
    <property type="project" value="TreeGrafter"/>
</dbReference>
<dbReference type="InterPro" id="IPR010918">
    <property type="entry name" value="PurM-like_C_dom"/>
</dbReference>
<dbReference type="InterPro" id="IPR004536">
    <property type="entry name" value="SPS/SelD"/>
</dbReference>
<dbReference type="SUPFAM" id="SSF55326">
    <property type="entry name" value="PurM N-terminal domain-like"/>
    <property type="match status" value="1"/>
</dbReference>
<dbReference type="Gene3D" id="3.90.650.10">
    <property type="entry name" value="PurM-like C-terminal domain"/>
    <property type="match status" value="1"/>
</dbReference>
<dbReference type="PANTHER" id="PTHR10256:SF0">
    <property type="entry name" value="INACTIVE SELENIDE, WATER DIKINASE-LIKE PROTEIN-RELATED"/>
    <property type="match status" value="1"/>
</dbReference>
<evidence type="ECO:0000256" key="6">
    <source>
        <dbReference type="SAM" id="MobiDB-lite"/>
    </source>
</evidence>
<dbReference type="GO" id="GO:0004756">
    <property type="term" value="F:selenide, water dikinase activity"/>
    <property type="evidence" value="ECO:0007669"/>
    <property type="project" value="TreeGrafter"/>
</dbReference>
<dbReference type="InterPro" id="IPR036676">
    <property type="entry name" value="PurM-like_C_sf"/>
</dbReference>
<dbReference type="Gene3D" id="3.30.1330.10">
    <property type="entry name" value="PurM-like, N-terminal domain"/>
    <property type="match status" value="1"/>
</dbReference>
<feature type="region of interest" description="Disordered" evidence="6">
    <location>
        <begin position="1"/>
        <end position="32"/>
    </location>
</feature>
<dbReference type="AlphaFoldDB" id="A0A1B6IZU3"/>
<name>A0A1B6IZU3_9HEMI</name>
<evidence type="ECO:0000256" key="4">
    <source>
        <dbReference type="ARBA" id="ARBA00022840"/>
    </source>
</evidence>
<dbReference type="SUPFAM" id="SSF56042">
    <property type="entry name" value="PurM C-terminal domain-like"/>
    <property type="match status" value="1"/>
</dbReference>
<evidence type="ECO:0000256" key="1">
    <source>
        <dbReference type="ARBA" id="ARBA00022679"/>
    </source>
</evidence>
<dbReference type="PANTHER" id="PTHR10256">
    <property type="entry name" value="SELENIDE, WATER DIKINASE"/>
    <property type="match status" value="1"/>
</dbReference>
<dbReference type="InterPro" id="IPR036921">
    <property type="entry name" value="PurM-like_N_sf"/>
</dbReference>
<dbReference type="NCBIfam" id="TIGR00476">
    <property type="entry name" value="selD"/>
    <property type="match status" value="1"/>
</dbReference>
<reference evidence="9" key="1">
    <citation type="submission" date="2015-11" db="EMBL/GenBank/DDBJ databases">
        <title>De novo transcriptome assembly of four potential Pierce s Disease insect vectors from Arizona vineyards.</title>
        <authorList>
            <person name="Tassone E.E."/>
        </authorList>
    </citation>
    <scope>NUCLEOTIDE SEQUENCE</scope>
</reference>
<evidence type="ECO:0000313" key="9">
    <source>
        <dbReference type="EMBL" id="JAS92451.1"/>
    </source>
</evidence>
<evidence type="ECO:0000256" key="5">
    <source>
        <dbReference type="ARBA" id="ARBA00023266"/>
    </source>
</evidence>
<keyword evidence="3" id="KW-0418">Kinase</keyword>
<organism evidence="9">
    <name type="scientific">Homalodisca liturata</name>
    <dbReference type="NCBI Taxonomy" id="320908"/>
    <lineage>
        <taxon>Eukaryota</taxon>
        <taxon>Metazoa</taxon>
        <taxon>Ecdysozoa</taxon>
        <taxon>Arthropoda</taxon>
        <taxon>Hexapoda</taxon>
        <taxon>Insecta</taxon>
        <taxon>Pterygota</taxon>
        <taxon>Neoptera</taxon>
        <taxon>Paraneoptera</taxon>
        <taxon>Hemiptera</taxon>
        <taxon>Auchenorrhyncha</taxon>
        <taxon>Membracoidea</taxon>
        <taxon>Cicadellidae</taxon>
        <taxon>Cicadellinae</taxon>
        <taxon>Proconiini</taxon>
        <taxon>Homalodisca</taxon>
    </lineage>
</organism>
<evidence type="ECO:0000259" key="7">
    <source>
        <dbReference type="Pfam" id="PF00586"/>
    </source>
</evidence>
<dbReference type="GO" id="GO:0005524">
    <property type="term" value="F:ATP binding"/>
    <property type="evidence" value="ECO:0007669"/>
    <property type="project" value="UniProtKB-KW"/>
</dbReference>